<evidence type="ECO:0000256" key="6">
    <source>
        <dbReference type="ARBA" id="ARBA00023136"/>
    </source>
</evidence>
<comment type="similarity">
    <text evidence="2">Belongs to the outer membrane factor (OMF) (TC 1.B.17) family.</text>
</comment>
<keyword evidence="7" id="KW-0998">Cell outer membrane</keyword>
<protein>
    <submittedName>
        <fullName evidence="9">Transporter</fullName>
    </submittedName>
</protein>
<dbReference type="OrthoDB" id="920360at2"/>
<feature type="chain" id="PRO_5012041774" evidence="8">
    <location>
        <begin position="21"/>
        <end position="418"/>
    </location>
</feature>
<evidence type="ECO:0000256" key="1">
    <source>
        <dbReference type="ARBA" id="ARBA00004442"/>
    </source>
</evidence>
<reference evidence="9 10" key="1">
    <citation type="submission" date="2017-10" db="EMBL/GenBank/DDBJ databases">
        <title>Paenichitinophaga pekingensis gen. nov., sp. nov., isolated from activated sludge.</title>
        <authorList>
            <person name="Jin D."/>
            <person name="Kong X."/>
            <person name="Deng Y."/>
            <person name="Bai Z."/>
        </authorList>
    </citation>
    <scope>NUCLEOTIDE SEQUENCE [LARGE SCALE GENOMIC DNA]</scope>
    <source>
        <strain evidence="9 10">13</strain>
    </source>
</reference>
<keyword evidence="8" id="KW-0732">Signal</keyword>
<name>A0A291QP93_9BACT</name>
<evidence type="ECO:0000256" key="4">
    <source>
        <dbReference type="ARBA" id="ARBA00022452"/>
    </source>
</evidence>
<sequence>MKKIVAIYIVLLSWASRTMAQEVMGLDSILNRIETNNPSLKVYLAEANAMDAAVDGAYSWMAPTAGAGVFMAPYDISKWKSGGMGNNGMGAVMFSVEQMLPNTRKQKANAAFLSAQSSVQRSAAGVERNVLFAQAKMAYYNWWVDEKMLRVLDENEQLLNFMIQAAEIRYKNGLGKINAYYKAKAALAKLGNDRLNFLNEIRKQRILLNAFMYRPANTSFDIDSVLPEKNILLLKPDSNLLVANRSDIQMVDDLIHVNEVEGSKEKTELKPEFGIKYDHMVGFGNQPQQFSLMGMMKLPMLPWSSKATKAKLEKLKWQQVALEQKRSSIVNEALGRAFGLKNDLLTKREQLKLYREQIIPSLEKNYKAILLAYQQNTSELFELFDAWEALNMAQLEYWNQQKAWFSLLVEYEKILEQA</sequence>
<dbReference type="GO" id="GO:0009279">
    <property type="term" value="C:cell outer membrane"/>
    <property type="evidence" value="ECO:0007669"/>
    <property type="project" value="UniProtKB-SubCell"/>
</dbReference>
<evidence type="ECO:0000313" key="10">
    <source>
        <dbReference type="Proteomes" id="UP000220133"/>
    </source>
</evidence>
<dbReference type="GO" id="GO:0015562">
    <property type="term" value="F:efflux transmembrane transporter activity"/>
    <property type="evidence" value="ECO:0007669"/>
    <property type="project" value="InterPro"/>
</dbReference>
<keyword evidence="10" id="KW-1185">Reference proteome</keyword>
<keyword evidence="6" id="KW-0472">Membrane</keyword>
<dbReference type="GO" id="GO:0015288">
    <property type="term" value="F:porin activity"/>
    <property type="evidence" value="ECO:0007669"/>
    <property type="project" value="TreeGrafter"/>
</dbReference>
<accession>A0A291QP93</accession>
<evidence type="ECO:0000256" key="2">
    <source>
        <dbReference type="ARBA" id="ARBA00007613"/>
    </source>
</evidence>
<dbReference type="Proteomes" id="UP000220133">
    <property type="component" value="Chromosome"/>
</dbReference>
<dbReference type="InterPro" id="IPR051906">
    <property type="entry name" value="TolC-like"/>
</dbReference>
<dbReference type="AlphaFoldDB" id="A0A291QP93"/>
<dbReference type="SUPFAM" id="SSF56954">
    <property type="entry name" value="Outer membrane efflux proteins (OEP)"/>
    <property type="match status" value="1"/>
</dbReference>
<dbReference type="EMBL" id="CP023777">
    <property type="protein sequence ID" value="ATL45747.1"/>
    <property type="molecule type" value="Genomic_DNA"/>
</dbReference>
<dbReference type="PANTHER" id="PTHR30026">
    <property type="entry name" value="OUTER MEMBRANE PROTEIN TOLC"/>
    <property type="match status" value="1"/>
</dbReference>
<gene>
    <name evidence="9" type="ORF">COR50_00440</name>
</gene>
<keyword evidence="4" id="KW-1134">Transmembrane beta strand</keyword>
<dbReference type="GO" id="GO:1990281">
    <property type="term" value="C:efflux pump complex"/>
    <property type="evidence" value="ECO:0007669"/>
    <property type="project" value="TreeGrafter"/>
</dbReference>
<keyword evidence="3" id="KW-0813">Transport</keyword>
<dbReference type="PANTHER" id="PTHR30026:SF20">
    <property type="entry name" value="OUTER MEMBRANE PROTEIN TOLC"/>
    <property type="match status" value="1"/>
</dbReference>
<dbReference type="Pfam" id="PF02321">
    <property type="entry name" value="OEP"/>
    <property type="match status" value="1"/>
</dbReference>
<evidence type="ECO:0000256" key="8">
    <source>
        <dbReference type="SAM" id="SignalP"/>
    </source>
</evidence>
<dbReference type="KEGG" id="cbae:COR50_00440"/>
<proteinExistence type="inferred from homology"/>
<keyword evidence="5" id="KW-0812">Transmembrane</keyword>
<dbReference type="InterPro" id="IPR003423">
    <property type="entry name" value="OMP_efflux"/>
</dbReference>
<dbReference type="Gene3D" id="1.20.1600.10">
    <property type="entry name" value="Outer membrane efflux proteins (OEP)"/>
    <property type="match status" value="1"/>
</dbReference>
<evidence type="ECO:0000256" key="7">
    <source>
        <dbReference type="ARBA" id="ARBA00023237"/>
    </source>
</evidence>
<evidence type="ECO:0000256" key="3">
    <source>
        <dbReference type="ARBA" id="ARBA00022448"/>
    </source>
</evidence>
<evidence type="ECO:0000313" key="9">
    <source>
        <dbReference type="EMBL" id="ATL45747.1"/>
    </source>
</evidence>
<organism evidence="9 10">
    <name type="scientific">Chitinophaga caeni</name>
    <dbReference type="NCBI Taxonomy" id="2029983"/>
    <lineage>
        <taxon>Bacteria</taxon>
        <taxon>Pseudomonadati</taxon>
        <taxon>Bacteroidota</taxon>
        <taxon>Chitinophagia</taxon>
        <taxon>Chitinophagales</taxon>
        <taxon>Chitinophagaceae</taxon>
        <taxon>Chitinophaga</taxon>
    </lineage>
</organism>
<evidence type="ECO:0000256" key="5">
    <source>
        <dbReference type="ARBA" id="ARBA00022692"/>
    </source>
</evidence>
<dbReference type="RefSeq" id="WP_098192137.1">
    <property type="nucleotide sequence ID" value="NZ_CP023777.1"/>
</dbReference>
<feature type="signal peptide" evidence="8">
    <location>
        <begin position="1"/>
        <end position="20"/>
    </location>
</feature>
<comment type="subcellular location">
    <subcellularLocation>
        <location evidence="1">Cell outer membrane</location>
    </subcellularLocation>
</comment>